<sequence>MELIEKMKVASDLRNMSMGEKVFGSIQVALLGIAIVFIALFLLFLAINLMEILMNRGQHKEGVVKPEAVAEEEEVLEEIAVDDTELVAVITAGIAASLHTSTHNIIVKNIIRVPDTTPVWGKLGRIQQINENTVSRPR</sequence>
<evidence type="ECO:0000256" key="1">
    <source>
        <dbReference type="ARBA" id="ARBA00004236"/>
    </source>
</evidence>
<dbReference type="GO" id="GO:0015081">
    <property type="term" value="F:sodium ion transmembrane transporter activity"/>
    <property type="evidence" value="ECO:0007669"/>
    <property type="project" value="InterPro"/>
</dbReference>
<dbReference type="AlphaFoldDB" id="A0AAC9RM28"/>
<evidence type="ECO:0000256" key="4">
    <source>
        <dbReference type="ARBA" id="ARBA00022989"/>
    </source>
</evidence>
<evidence type="ECO:0000256" key="3">
    <source>
        <dbReference type="ARBA" id="ARBA00022692"/>
    </source>
</evidence>
<keyword evidence="3 6" id="KW-0812">Transmembrane</keyword>
<gene>
    <name evidence="7" type="primary">oadG</name>
    <name evidence="7" type="ORF">CLFO_40650</name>
</gene>
<evidence type="ECO:0000256" key="2">
    <source>
        <dbReference type="ARBA" id="ARBA00022475"/>
    </source>
</evidence>
<comment type="subcellular location">
    <subcellularLocation>
        <location evidence="1">Cell membrane</location>
    </subcellularLocation>
</comment>
<name>A0AAC9RM28_9CLOT</name>
<reference evidence="7 8" key="1">
    <citation type="submission" date="2017-03" db="EMBL/GenBank/DDBJ databases">
        <title>Complete sequence of Clostridium formicaceticum DSM 92.</title>
        <authorList>
            <person name="Poehlein A."/>
            <person name="Karl M."/>
            <person name="Bengelsdorf F.R."/>
            <person name="Duerre P."/>
            <person name="Daniel R."/>
        </authorList>
    </citation>
    <scope>NUCLEOTIDE SEQUENCE [LARGE SCALE GENOMIC DNA]</scope>
    <source>
        <strain evidence="7 8">DSM 92</strain>
    </source>
</reference>
<organism evidence="7 8">
    <name type="scientific">Clostridium formicaceticum</name>
    <dbReference type="NCBI Taxonomy" id="1497"/>
    <lineage>
        <taxon>Bacteria</taxon>
        <taxon>Bacillati</taxon>
        <taxon>Bacillota</taxon>
        <taxon>Clostridia</taxon>
        <taxon>Eubacteriales</taxon>
        <taxon>Clostridiaceae</taxon>
        <taxon>Clostridium</taxon>
    </lineage>
</organism>
<dbReference type="EC" id="4.1.1.3" evidence="7"/>
<dbReference type="EMBL" id="CP020559">
    <property type="protein sequence ID" value="ARE89584.1"/>
    <property type="molecule type" value="Genomic_DNA"/>
</dbReference>
<protein>
    <submittedName>
        <fullName evidence="7">Oxaloacetate decarboxylase gamma chain</fullName>
        <ecNumber evidence="7">4.1.1.3</ecNumber>
    </submittedName>
</protein>
<dbReference type="GO" id="GO:0005886">
    <property type="term" value="C:plasma membrane"/>
    <property type="evidence" value="ECO:0007669"/>
    <property type="project" value="UniProtKB-SubCell"/>
</dbReference>
<dbReference type="GO" id="GO:0016829">
    <property type="term" value="F:lyase activity"/>
    <property type="evidence" value="ECO:0007669"/>
    <property type="project" value="UniProtKB-KW"/>
</dbReference>
<evidence type="ECO:0000256" key="6">
    <source>
        <dbReference type="SAM" id="Phobius"/>
    </source>
</evidence>
<keyword evidence="7" id="KW-0456">Lyase</keyword>
<dbReference type="GO" id="GO:0036376">
    <property type="term" value="P:sodium ion export across plasma membrane"/>
    <property type="evidence" value="ECO:0007669"/>
    <property type="project" value="InterPro"/>
</dbReference>
<evidence type="ECO:0000256" key="5">
    <source>
        <dbReference type="ARBA" id="ARBA00023136"/>
    </source>
</evidence>
<evidence type="ECO:0000313" key="8">
    <source>
        <dbReference type="Proteomes" id="UP000192478"/>
    </source>
</evidence>
<keyword evidence="4 6" id="KW-1133">Transmembrane helix</keyword>
<dbReference type="InterPro" id="IPR005899">
    <property type="entry name" value="Na_pump_deCOase"/>
</dbReference>
<dbReference type="NCBIfam" id="TIGR01195">
    <property type="entry name" value="oadG_fam"/>
    <property type="match status" value="1"/>
</dbReference>
<keyword evidence="2" id="KW-1003">Cell membrane</keyword>
<accession>A0AAC9RM28</accession>
<dbReference type="Pfam" id="PF04277">
    <property type="entry name" value="OAD_gamma"/>
    <property type="match status" value="1"/>
</dbReference>
<proteinExistence type="predicted"/>
<dbReference type="RefSeq" id="WP_081562209.1">
    <property type="nucleotide sequence ID" value="NZ_CP017603.1"/>
</dbReference>
<evidence type="ECO:0000313" key="7">
    <source>
        <dbReference type="EMBL" id="ARE89584.1"/>
    </source>
</evidence>
<dbReference type="Proteomes" id="UP000192478">
    <property type="component" value="Chromosome"/>
</dbReference>
<feature type="transmembrane region" description="Helical" evidence="6">
    <location>
        <begin position="26"/>
        <end position="50"/>
    </location>
</feature>
<keyword evidence="5 6" id="KW-0472">Membrane</keyword>